<feature type="domain" description="TniQ" evidence="1">
    <location>
        <begin position="4"/>
        <end position="159"/>
    </location>
</feature>
<dbReference type="EMBL" id="VSSQ01000673">
    <property type="protein sequence ID" value="MPL99547.1"/>
    <property type="molecule type" value="Genomic_DNA"/>
</dbReference>
<feature type="domain" description="Transposon Tn7 transposition protein TnsD C-terminal" evidence="2">
    <location>
        <begin position="203"/>
        <end position="557"/>
    </location>
</feature>
<dbReference type="AlphaFoldDB" id="A0A644W7L9"/>
<evidence type="ECO:0000259" key="1">
    <source>
        <dbReference type="Pfam" id="PF06527"/>
    </source>
</evidence>
<sequence length="619" mass="71976">MISFFPKPYPDELFYSVIARYFVRSGSNQPTVTIKELFGAIRAASIDLPCSFGRLIERLPTGTDYTSEGFIYNNTLYNFYSPFLGPEKAMRVKDLMIGDDGKGIHPMCGGNSDIHLRSEFLRFCPECLRKDKKTYGEIYWHRVHQIPGVLVCPEHRIQLLDSFVPVTRHNKFEYIAASEENCKLTKPKKRITTYSLDRLVEFAEDCGWLLANRLDSKPSSWFQEKYSEILKQKGIASCTGINDLQKLHDELIAYYGSRTFSLWNFNFTRIKSLNLFTKFKAFRHLLLIRFLAGGAGKFFESQHSKYEPFGKPAWPCLNPACEDYLQPVIKEVKITCCLNKHGKPMGKFSCNRCGFKYARRGPDQSENDRIRVSSVFEIGDRLREVVLDCCEDKRTNELSPKIIVEAFGKLGYEPFWLKNKKPQSIIKISTAHKKKSEIIKIEKRQMWVNLISKNPNAIREELKTLNTQLYFWLLRHDKEWYKANSPISRTGIHARKGKDWNALDAETLARVSPIVRELLESHSRPKRITLWRVGRIAGIWTFLDKNLDKMPETNAYLQRVLETTENYNIRKIRWAAEYINQQGKQMFRSSILQVAGISRLSAAIEKEIERQMHSQQIHM</sequence>
<dbReference type="Pfam" id="PF06527">
    <property type="entry name" value="TniQ"/>
    <property type="match status" value="1"/>
</dbReference>
<dbReference type="InterPro" id="IPR009492">
    <property type="entry name" value="TniQ"/>
</dbReference>
<reference evidence="3" key="1">
    <citation type="submission" date="2019-08" db="EMBL/GenBank/DDBJ databases">
        <authorList>
            <person name="Kucharzyk K."/>
            <person name="Murdoch R.W."/>
            <person name="Higgins S."/>
            <person name="Loffler F."/>
        </authorList>
    </citation>
    <scope>NUCLEOTIDE SEQUENCE</scope>
</reference>
<evidence type="ECO:0000313" key="3">
    <source>
        <dbReference type="EMBL" id="MPL99547.1"/>
    </source>
</evidence>
<name>A0A644W7L9_9ZZZZ</name>
<protein>
    <submittedName>
        <fullName evidence="3">Uncharacterized protein</fullName>
    </submittedName>
</protein>
<organism evidence="3">
    <name type="scientific">bioreactor metagenome</name>
    <dbReference type="NCBI Taxonomy" id="1076179"/>
    <lineage>
        <taxon>unclassified sequences</taxon>
        <taxon>metagenomes</taxon>
        <taxon>ecological metagenomes</taxon>
    </lineage>
</organism>
<dbReference type="Pfam" id="PF15978">
    <property type="entry name" value="TnsD"/>
    <property type="match status" value="1"/>
</dbReference>
<dbReference type="InterPro" id="IPR032750">
    <property type="entry name" value="TnsD_C"/>
</dbReference>
<gene>
    <name evidence="3" type="ORF">SDC9_45765</name>
</gene>
<accession>A0A644W7L9</accession>
<proteinExistence type="predicted"/>
<comment type="caution">
    <text evidence="3">The sequence shown here is derived from an EMBL/GenBank/DDBJ whole genome shotgun (WGS) entry which is preliminary data.</text>
</comment>
<evidence type="ECO:0000259" key="2">
    <source>
        <dbReference type="Pfam" id="PF15978"/>
    </source>
</evidence>